<evidence type="ECO:0000256" key="1">
    <source>
        <dbReference type="SAM" id="Phobius"/>
    </source>
</evidence>
<dbReference type="RefSeq" id="WP_267150926.1">
    <property type="nucleotide sequence ID" value="NZ_JAPMLT010000002.1"/>
</dbReference>
<evidence type="ECO:0000313" key="3">
    <source>
        <dbReference type="Proteomes" id="UP001208017"/>
    </source>
</evidence>
<keyword evidence="3" id="KW-1185">Reference proteome</keyword>
<feature type="transmembrane region" description="Helical" evidence="1">
    <location>
        <begin position="7"/>
        <end position="30"/>
    </location>
</feature>
<accession>A0ABT3X297</accession>
<evidence type="ECO:0000313" key="2">
    <source>
        <dbReference type="EMBL" id="MCX7569695.1"/>
    </source>
</evidence>
<feature type="transmembrane region" description="Helical" evidence="1">
    <location>
        <begin position="155"/>
        <end position="178"/>
    </location>
</feature>
<comment type="caution">
    <text evidence="2">The sequence shown here is derived from an EMBL/GenBank/DDBJ whole genome shotgun (WGS) entry which is preliminary data.</text>
</comment>
<keyword evidence="1" id="KW-0472">Membrane</keyword>
<dbReference type="EMBL" id="JAPMLT010000002">
    <property type="protein sequence ID" value="MCX7569695.1"/>
    <property type="molecule type" value="Genomic_DNA"/>
</dbReference>
<keyword evidence="1" id="KW-1133">Transmembrane helix</keyword>
<feature type="transmembrane region" description="Helical" evidence="1">
    <location>
        <begin position="74"/>
        <end position="95"/>
    </location>
</feature>
<gene>
    <name evidence="2" type="ORF">OS242_06935</name>
</gene>
<reference evidence="2 3" key="1">
    <citation type="submission" date="2022-11" db="EMBL/GenBank/DDBJ databases">
        <title>Study of microbial diversity in lake waters.</title>
        <authorList>
            <person name="Zhang J."/>
        </authorList>
    </citation>
    <scope>NUCLEOTIDE SEQUENCE [LARGE SCALE GENOMIC DNA]</scope>
    <source>
        <strain evidence="2 3">DT12</strain>
    </source>
</reference>
<organism evidence="2 3">
    <name type="scientific">Tumebacillus lacus</name>
    <dbReference type="NCBI Taxonomy" id="2995335"/>
    <lineage>
        <taxon>Bacteria</taxon>
        <taxon>Bacillati</taxon>
        <taxon>Bacillota</taxon>
        <taxon>Bacilli</taxon>
        <taxon>Bacillales</taxon>
        <taxon>Alicyclobacillaceae</taxon>
        <taxon>Tumebacillus</taxon>
    </lineage>
</organism>
<keyword evidence="1" id="KW-0812">Transmembrane</keyword>
<proteinExistence type="predicted"/>
<feature type="transmembrane region" description="Helical" evidence="1">
    <location>
        <begin position="42"/>
        <end position="62"/>
    </location>
</feature>
<name>A0ABT3X297_9BACL</name>
<sequence length="183" mass="20053">MFNARDLAVAQGVAAALLFLSIPCFTWLGLGTRQTVGALHGLASMLTVIVSAFLLHLTYPLLRGREEATKRLIGPLWITNLLTLLSVIFGNWLYIGYRAHDGAQQWYLANAPAAHTVVMEYKEFVSLFPLPLGLAAAFLLWRYREDLHGSGVAHVVAMLITLLWICLLIGLATGLGLAKLKLV</sequence>
<protein>
    <submittedName>
        <fullName evidence="2">Uncharacterized protein</fullName>
    </submittedName>
</protein>
<dbReference type="Proteomes" id="UP001208017">
    <property type="component" value="Unassembled WGS sequence"/>
</dbReference>
<feature type="transmembrane region" description="Helical" evidence="1">
    <location>
        <begin position="124"/>
        <end position="143"/>
    </location>
</feature>